<dbReference type="AlphaFoldDB" id="A0A173TU29"/>
<keyword evidence="4" id="KW-0472">Membrane</keyword>
<protein>
    <submittedName>
        <fullName evidence="6">D-ribose-binding periplasmic protein</fullName>
    </submittedName>
</protein>
<feature type="domain" description="Periplasmic binding protein" evidence="5">
    <location>
        <begin position="47"/>
        <end position="300"/>
    </location>
</feature>
<dbReference type="GO" id="GO:0030313">
    <property type="term" value="C:cell envelope"/>
    <property type="evidence" value="ECO:0007669"/>
    <property type="project" value="UniProtKB-SubCell"/>
</dbReference>
<evidence type="ECO:0000256" key="2">
    <source>
        <dbReference type="ARBA" id="ARBA00007639"/>
    </source>
</evidence>
<proteinExistence type="inferred from homology"/>
<dbReference type="EMBL" id="CYYC01000023">
    <property type="protein sequence ID" value="CUN06191.1"/>
    <property type="molecule type" value="Genomic_DNA"/>
</dbReference>
<evidence type="ECO:0000256" key="3">
    <source>
        <dbReference type="ARBA" id="ARBA00022729"/>
    </source>
</evidence>
<evidence type="ECO:0000259" key="5">
    <source>
        <dbReference type="Pfam" id="PF13407"/>
    </source>
</evidence>
<dbReference type="InterPro" id="IPR025997">
    <property type="entry name" value="SBP_2_dom"/>
</dbReference>
<dbReference type="RefSeq" id="WP_022169414.1">
    <property type="nucleotide sequence ID" value="NZ_CYYC01000023.1"/>
</dbReference>
<evidence type="ECO:0000256" key="4">
    <source>
        <dbReference type="SAM" id="Phobius"/>
    </source>
</evidence>
<sequence>MDETDRGKVVRFFLAGSVLCLVGMFFSFYLKGFILYGSQFGRKYKIIGVTYMTLNNQFYDVLNSEIQQRVEEKGDHLITLDPALDQEKQNEQIEYLIEQGADVIILNPVDWKGVKKGLEAAKKKNIPVIVVDTEVYDTDLVDVTIVTDNYQAGVLCAKDMMERQKEGNILLLTHDKTKSGRDRIQGFTDTIQSHNEYKIIAMEDTQGQIERSLPKVEKMVEEHEDIDVIMSLNDPTAMGALAALDSKGYKKDVLVYGVDGSPEGKRLITESKMTGTAVQYPRKMGASAIKAAYELLAGKDVDKTVTIPVKLITKENVSEYDLERWQ</sequence>
<accession>A0A173TU29</accession>
<organism evidence="6 7">
    <name type="scientific">Anaerobutyricum hallii</name>
    <dbReference type="NCBI Taxonomy" id="39488"/>
    <lineage>
        <taxon>Bacteria</taxon>
        <taxon>Bacillati</taxon>
        <taxon>Bacillota</taxon>
        <taxon>Clostridia</taxon>
        <taxon>Lachnospirales</taxon>
        <taxon>Lachnospiraceae</taxon>
        <taxon>Anaerobutyricum</taxon>
    </lineage>
</organism>
<evidence type="ECO:0000313" key="6">
    <source>
        <dbReference type="EMBL" id="CUN06191.1"/>
    </source>
</evidence>
<keyword evidence="4" id="KW-1133">Transmembrane helix</keyword>
<keyword evidence="4" id="KW-0812">Transmembrane</keyword>
<comment type="similarity">
    <text evidence="2">Belongs to the bacterial solute-binding protein 2 family.</text>
</comment>
<evidence type="ECO:0000313" key="7">
    <source>
        <dbReference type="Proteomes" id="UP000095390"/>
    </source>
</evidence>
<dbReference type="GO" id="GO:0030246">
    <property type="term" value="F:carbohydrate binding"/>
    <property type="evidence" value="ECO:0007669"/>
    <property type="project" value="UniProtKB-ARBA"/>
</dbReference>
<dbReference type="InterPro" id="IPR028082">
    <property type="entry name" value="Peripla_BP_I"/>
</dbReference>
<dbReference type="Proteomes" id="UP000095390">
    <property type="component" value="Unassembled WGS sequence"/>
</dbReference>
<dbReference type="Gene3D" id="3.40.50.2300">
    <property type="match status" value="2"/>
</dbReference>
<gene>
    <name evidence="6" type="primary">rbsB_3</name>
    <name evidence="6" type="ORF">ERS852578_01942</name>
</gene>
<dbReference type="PANTHER" id="PTHR46847">
    <property type="entry name" value="D-ALLOSE-BINDING PERIPLASMIC PROTEIN-RELATED"/>
    <property type="match status" value="1"/>
</dbReference>
<comment type="subcellular location">
    <subcellularLocation>
        <location evidence="1">Cell envelope</location>
    </subcellularLocation>
</comment>
<reference evidence="6 7" key="1">
    <citation type="submission" date="2015-09" db="EMBL/GenBank/DDBJ databases">
        <authorList>
            <consortium name="Pathogen Informatics"/>
        </authorList>
    </citation>
    <scope>NUCLEOTIDE SEQUENCE [LARGE SCALE GENOMIC DNA]</scope>
    <source>
        <strain evidence="6 7">2789STDY5834966</strain>
    </source>
</reference>
<dbReference type="CDD" id="cd19971">
    <property type="entry name" value="PBP1_ABC_sugar_binding-like"/>
    <property type="match status" value="1"/>
</dbReference>
<evidence type="ECO:0000256" key="1">
    <source>
        <dbReference type="ARBA" id="ARBA00004196"/>
    </source>
</evidence>
<dbReference type="SUPFAM" id="SSF53822">
    <property type="entry name" value="Periplasmic binding protein-like I"/>
    <property type="match status" value="1"/>
</dbReference>
<dbReference type="PANTHER" id="PTHR46847:SF1">
    <property type="entry name" value="D-ALLOSE-BINDING PERIPLASMIC PROTEIN-RELATED"/>
    <property type="match status" value="1"/>
</dbReference>
<dbReference type="Pfam" id="PF13407">
    <property type="entry name" value="Peripla_BP_4"/>
    <property type="match status" value="1"/>
</dbReference>
<feature type="transmembrane region" description="Helical" evidence="4">
    <location>
        <begin position="12"/>
        <end position="36"/>
    </location>
</feature>
<keyword evidence="3" id="KW-0732">Signal</keyword>
<name>A0A173TU29_9FIRM</name>